<evidence type="ECO:0000313" key="3">
    <source>
        <dbReference type="Proteomes" id="UP000016923"/>
    </source>
</evidence>
<dbReference type="PRINTS" id="PR01217">
    <property type="entry name" value="PRICHEXTENSN"/>
</dbReference>
<dbReference type="OrthoDB" id="10411534at2759"/>
<dbReference type="eggNOG" id="ENOG502RKZP">
    <property type="taxonomic scope" value="Eukaryota"/>
</dbReference>
<gene>
    <name evidence="2" type="ORF">F503_08005</name>
</gene>
<dbReference type="STRING" id="1262450.S3C1D8"/>
<feature type="compositionally biased region" description="Pro residues" evidence="1">
    <location>
        <begin position="45"/>
        <end position="62"/>
    </location>
</feature>
<evidence type="ECO:0000313" key="2">
    <source>
        <dbReference type="EMBL" id="EPE07354.1"/>
    </source>
</evidence>
<organism evidence="2 3">
    <name type="scientific">Ophiostoma piceae (strain UAMH 11346)</name>
    <name type="common">Sap stain fungus</name>
    <dbReference type="NCBI Taxonomy" id="1262450"/>
    <lineage>
        <taxon>Eukaryota</taxon>
        <taxon>Fungi</taxon>
        <taxon>Dikarya</taxon>
        <taxon>Ascomycota</taxon>
        <taxon>Pezizomycotina</taxon>
        <taxon>Sordariomycetes</taxon>
        <taxon>Sordariomycetidae</taxon>
        <taxon>Ophiostomatales</taxon>
        <taxon>Ophiostomataceae</taxon>
        <taxon>Ophiostoma</taxon>
    </lineage>
</organism>
<feature type="compositionally biased region" description="Polar residues" evidence="1">
    <location>
        <begin position="154"/>
        <end position="163"/>
    </location>
</feature>
<evidence type="ECO:0000256" key="1">
    <source>
        <dbReference type="SAM" id="MobiDB-lite"/>
    </source>
</evidence>
<dbReference type="AlphaFoldDB" id="S3C1D8"/>
<reference evidence="2 3" key="1">
    <citation type="journal article" date="2013" name="BMC Genomics">
        <title>The genome and transcriptome of the pine saprophyte Ophiostoma piceae, and a comparison with the bark beetle-associated pine pathogen Grosmannia clavigera.</title>
        <authorList>
            <person name="Haridas S."/>
            <person name="Wang Y."/>
            <person name="Lim L."/>
            <person name="Massoumi Alamouti S."/>
            <person name="Jackman S."/>
            <person name="Docking R."/>
            <person name="Robertson G."/>
            <person name="Birol I."/>
            <person name="Bohlmann J."/>
            <person name="Breuil C."/>
        </authorList>
    </citation>
    <scope>NUCLEOTIDE SEQUENCE [LARGE SCALE GENOMIC DNA]</scope>
    <source>
        <strain evidence="2 3">UAMH 11346</strain>
    </source>
</reference>
<keyword evidence="3" id="KW-1185">Reference proteome</keyword>
<protein>
    <submittedName>
        <fullName evidence="2">Uncharacterized protein</fullName>
    </submittedName>
</protein>
<dbReference type="EMBL" id="KE148151">
    <property type="protein sequence ID" value="EPE07354.1"/>
    <property type="molecule type" value="Genomic_DNA"/>
</dbReference>
<feature type="region of interest" description="Disordered" evidence="1">
    <location>
        <begin position="20"/>
        <end position="208"/>
    </location>
</feature>
<name>S3C1D8_OPHP1</name>
<dbReference type="VEuPathDB" id="FungiDB:F503_08005"/>
<sequence>MASGSGSSFSKDQLALAKQLQSGYKTSGTFHSQGQGGPSKGASPQPAPRKPSQPVRAQPPAPRSTNGLVRPLPSNATRPAPMNSATAPKMMPAVRPAPAVQSSPATRPAPPNLTVQSAPRPAPAPAVPPSAHTKLPVARSVTQPAPGSAPPVQLISSNNQTYTKPPPMPTNLQPAMTPTPIHPAAKVAHSMPSGLSAAPRSPLDSHSSQLLKSAFNTLSVANPTPSAGHENALTQTTRRDDAVSKAVMQGIKINQAGKPITWNWASEEPVARELTEYEIEQMGRNSPPPLKIYDRPFHQNATMKAPGLEGKAAAVKETPPRKVIGLKGSRYAQ</sequence>
<dbReference type="HOGENOM" id="CLU_834448_0_0_1"/>
<dbReference type="Proteomes" id="UP000016923">
    <property type="component" value="Unassembled WGS sequence"/>
</dbReference>
<dbReference type="OMA" id="SSESHCG"/>
<feature type="compositionally biased region" description="Polar residues" evidence="1">
    <location>
        <begin position="20"/>
        <end position="33"/>
    </location>
</feature>
<accession>S3C1D8</accession>
<proteinExistence type="predicted"/>